<dbReference type="eggNOG" id="COG0604">
    <property type="taxonomic scope" value="Bacteria"/>
</dbReference>
<accession>R3TNI9</accession>
<keyword evidence="3" id="KW-1185">Reference proteome</keyword>
<dbReference type="PANTHER" id="PTHR44013:SF1">
    <property type="entry name" value="ZINC-TYPE ALCOHOL DEHYDROGENASE-LIKE PROTEIN C16A3.02C"/>
    <property type="match status" value="1"/>
</dbReference>
<evidence type="ECO:0000259" key="1">
    <source>
        <dbReference type="SMART" id="SM00829"/>
    </source>
</evidence>
<dbReference type="Proteomes" id="UP000013785">
    <property type="component" value="Unassembled WGS sequence"/>
</dbReference>
<dbReference type="EMBL" id="AJAT01000017">
    <property type="protein sequence ID" value="EOL42623.1"/>
    <property type="molecule type" value="Genomic_DNA"/>
</dbReference>
<evidence type="ECO:0000313" key="2">
    <source>
        <dbReference type="EMBL" id="EOL42623.1"/>
    </source>
</evidence>
<dbReference type="InterPro" id="IPR011032">
    <property type="entry name" value="GroES-like_sf"/>
</dbReference>
<dbReference type="InterPro" id="IPR036291">
    <property type="entry name" value="NAD(P)-bd_dom_sf"/>
</dbReference>
<name>R3TNI9_9ENTE</name>
<dbReference type="CDD" id="cd05289">
    <property type="entry name" value="MDR_like_2"/>
    <property type="match status" value="1"/>
</dbReference>
<dbReference type="SUPFAM" id="SSF50129">
    <property type="entry name" value="GroES-like"/>
    <property type="match status" value="1"/>
</dbReference>
<protein>
    <recommendedName>
        <fullName evidence="1">Enoyl reductase (ER) domain-containing protein</fullName>
    </recommendedName>
</protein>
<comment type="caution">
    <text evidence="2">The sequence shown here is derived from an EMBL/GenBank/DDBJ whole genome shotgun (WGS) entry which is preliminary data.</text>
</comment>
<gene>
    <name evidence="2" type="ORF">UC3_02976</name>
</gene>
<dbReference type="RefSeq" id="WP_010769610.1">
    <property type="nucleotide sequence ID" value="NZ_ASWE01000001.1"/>
</dbReference>
<dbReference type="SUPFAM" id="SSF51735">
    <property type="entry name" value="NAD(P)-binding Rossmann-fold domains"/>
    <property type="match status" value="1"/>
</dbReference>
<dbReference type="Pfam" id="PF13602">
    <property type="entry name" value="ADH_zinc_N_2"/>
    <property type="match status" value="1"/>
</dbReference>
<dbReference type="STRING" id="154621.RV11_GL002945"/>
<dbReference type="PATRIC" id="fig|1158610.3.peg.2958"/>
<proteinExistence type="predicted"/>
<dbReference type="Pfam" id="PF08240">
    <property type="entry name" value="ADH_N"/>
    <property type="match status" value="1"/>
</dbReference>
<dbReference type="Gene3D" id="3.90.180.10">
    <property type="entry name" value="Medium-chain alcohol dehydrogenases, catalytic domain"/>
    <property type="match status" value="1"/>
</dbReference>
<dbReference type="InterPro" id="IPR020843">
    <property type="entry name" value="ER"/>
</dbReference>
<organism evidence="2 3">
    <name type="scientific">Enterococcus phoeniculicola ATCC BAA-412</name>
    <dbReference type="NCBI Taxonomy" id="1158610"/>
    <lineage>
        <taxon>Bacteria</taxon>
        <taxon>Bacillati</taxon>
        <taxon>Bacillota</taxon>
        <taxon>Bacilli</taxon>
        <taxon>Lactobacillales</taxon>
        <taxon>Enterococcaceae</taxon>
        <taxon>Enterococcus</taxon>
    </lineage>
</organism>
<dbReference type="HOGENOM" id="CLU_026673_3_3_9"/>
<reference evidence="2 3" key="1">
    <citation type="submission" date="2013-02" db="EMBL/GenBank/DDBJ databases">
        <title>The Genome Sequence of Enterococcus phoeniculicola BAA-412.</title>
        <authorList>
            <consortium name="The Broad Institute Genome Sequencing Platform"/>
            <consortium name="The Broad Institute Genome Sequencing Center for Infectious Disease"/>
            <person name="Earl A.M."/>
            <person name="Gilmore M.S."/>
            <person name="Lebreton F."/>
            <person name="Walker B."/>
            <person name="Young S.K."/>
            <person name="Zeng Q."/>
            <person name="Gargeya S."/>
            <person name="Fitzgerald M."/>
            <person name="Haas B."/>
            <person name="Abouelleil A."/>
            <person name="Alvarado L."/>
            <person name="Arachchi H.M."/>
            <person name="Berlin A.M."/>
            <person name="Chapman S.B."/>
            <person name="Dewar J."/>
            <person name="Goldberg J."/>
            <person name="Griggs A."/>
            <person name="Gujja S."/>
            <person name="Hansen M."/>
            <person name="Howarth C."/>
            <person name="Imamovic A."/>
            <person name="Larimer J."/>
            <person name="McCowan C."/>
            <person name="Murphy C."/>
            <person name="Neiman D."/>
            <person name="Pearson M."/>
            <person name="Priest M."/>
            <person name="Roberts A."/>
            <person name="Saif S."/>
            <person name="Shea T."/>
            <person name="Sisk P."/>
            <person name="Sykes S."/>
            <person name="Wortman J."/>
            <person name="Nusbaum C."/>
            <person name="Birren B."/>
        </authorList>
    </citation>
    <scope>NUCLEOTIDE SEQUENCE [LARGE SCALE GENOMIC DNA]</scope>
    <source>
        <strain evidence="2 3">ATCC BAA-412</strain>
    </source>
</reference>
<dbReference type="InterPro" id="IPR013154">
    <property type="entry name" value="ADH-like_N"/>
</dbReference>
<dbReference type="InterPro" id="IPR052733">
    <property type="entry name" value="Chloroplast_QOR"/>
</dbReference>
<dbReference type="Gene3D" id="3.40.50.720">
    <property type="entry name" value="NAD(P)-binding Rossmann-like Domain"/>
    <property type="match status" value="1"/>
</dbReference>
<evidence type="ECO:0000313" key="3">
    <source>
        <dbReference type="Proteomes" id="UP000013785"/>
    </source>
</evidence>
<dbReference type="AlphaFoldDB" id="R3TNI9"/>
<dbReference type="GO" id="GO:0016491">
    <property type="term" value="F:oxidoreductase activity"/>
    <property type="evidence" value="ECO:0007669"/>
    <property type="project" value="InterPro"/>
</dbReference>
<feature type="domain" description="Enoyl reductase (ER)" evidence="1">
    <location>
        <begin position="10"/>
        <end position="310"/>
    </location>
</feature>
<dbReference type="PANTHER" id="PTHR44013">
    <property type="entry name" value="ZINC-TYPE ALCOHOL DEHYDROGENASE-LIKE PROTEIN C16A3.02C"/>
    <property type="match status" value="1"/>
</dbReference>
<sequence length="312" mass="33847">MKRFAINDYGKASEVFEVIDAQPRDVSEEHIRVNIEAFGINPYDIGVRSGGMKQIRSVNFPYVLGHDGTGIVTETGSQVTDFQVGDAVIIYPISGTYGEEVVLPAKKAVKRPESMSISEAAGLPTVGITAYNILHQLLKVAKESVVMIQGASGGVGSMLVQLLKANGNYVLASASSKNEELVKHLGADEFVAYDIEDAGVVFSNRADIVIDATKGSRSAKSGMAILKENGTYVALNSIPEEKERTKEGTYIFFQTKKEYLDKEAFEALTTLYKNNQLEINIAEVLPFTLASVIKAHEEIEGHPSAGKIVIQK</sequence>
<dbReference type="OrthoDB" id="9792162at2"/>
<dbReference type="SMART" id="SM00829">
    <property type="entry name" value="PKS_ER"/>
    <property type="match status" value="1"/>
</dbReference>